<evidence type="ECO:0000256" key="3">
    <source>
        <dbReference type="ARBA" id="ARBA00022701"/>
    </source>
</evidence>
<organism evidence="10 11">
    <name type="scientific">Zasmidium cellare ATCC 36951</name>
    <dbReference type="NCBI Taxonomy" id="1080233"/>
    <lineage>
        <taxon>Eukaryota</taxon>
        <taxon>Fungi</taxon>
        <taxon>Dikarya</taxon>
        <taxon>Ascomycota</taxon>
        <taxon>Pezizomycotina</taxon>
        <taxon>Dothideomycetes</taxon>
        <taxon>Dothideomycetidae</taxon>
        <taxon>Mycosphaerellales</taxon>
        <taxon>Mycosphaerellaceae</taxon>
        <taxon>Zasmidium</taxon>
    </lineage>
</organism>
<evidence type="ECO:0000256" key="5">
    <source>
        <dbReference type="RuleBase" id="RU363050"/>
    </source>
</evidence>
<dbReference type="RefSeq" id="XP_033673630.1">
    <property type="nucleotide sequence ID" value="XM_033803732.1"/>
</dbReference>
<dbReference type="GO" id="GO:0051011">
    <property type="term" value="F:microtubule minus-end binding"/>
    <property type="evidence" value="ECO:0007669"/>
    <property type="project" value="TreeGrafter"/>
</dbReference>
<dbReference type="GO" id="GO:0031122">
    <property type="term" value="P:cytoplasmic microtubule organization"/>
    <property type="evidence" value="ECO:0007669"/>
    <property type="project" value="TreeGrafter"/>
</dbReference>
<feature type="compositionally biased region" description="Basic and acidic residues" evidence="6">
    <location>
        <begin position="149"/>
        <end position="162"/>
    </location>
</feature>
<dbReference type="Gene3D" id="1.20.120.1900">
    <property type="entry name" value="Gamma-tubulin complex, C-terminal domain"/>
    <property type="match status" value="1"/>
</dbReference>
<dbReference type="OrthoDB" id="66546at2759"/>
<dbReference type="GO" id="GO:0000922">
    <property type="term" value="C:spindle pole"/>
    <property type="evidence" value="ECO:0007669"/>
    <property type="project" value="InterPro"/>
</dbReference>
<evidence type="ECO:0000259" key="7">
    <source>
        <dbReference type="Pfam" id="PF04130"/>
    </source>
</evidence>
<dbReference type="GO" id="GO:0005816">
    <property type="term" value="C:spindle pole body"/>
    <property type="evidence" value="ECO:0007669"/>
    <property type="project" value="UniProtKB-ARBA"/>
</dbReference>
<keyword evidence="2 5" id="KW-0963">Cytoplasm</keyword>
<feature type="domain" description="Gamma-Tubulin ring complex non-core subunit mod21 N-terminal" evidence="8">
    <location>
        <begin position="67"/>
        <end position="154"/>
    </location>
</feature>
<dbReference type="InterPro" id="IPR041470">
    <property type="entry name" value="GCP_N"/>
</dbReference>
<proteinExistence type="inferred from homology"/>
<dbReference type="GO" id="GO:0007020">
    <property type="term" value="P:microtubule nucleation"/>
    <property type="evidence" value="ECO:0007669"/>
    <property type="project" value="InterPro"/>
</dbReference>
<dbReference type="InterPro" id="IPR040457">
    <property type="entry name" value="GCP_C"/>
</dbReference>
<evidence type="ECO:0000256" key="1">
    <source>
        <dbReference type="ARBA" id="ARBA00010337"/>
    </source>
</evidence>
<dbReference type="AlphaFoldDB" id="A0A6A6D040"/>
<name>A0A6A6D040_ZASCE</name>
<evidence type="ECO:0000256" key="2">
    <source>
        <dbReference type="ARBA" id="ARBA00022490"/>
    </source>
</evidence>
<accession>A0A6A6D040</accession>
<gene>
    <name evidence="10" type="ORF">M409DRAFT_16704</name>
</gene>
<sequence length="811" mass="90384">MIMAHAATLKKLAASLVTATTGRNPEEPLFGKLVDKTLKDLKNQSHARTNQFAVQAKLEGLVEKFTVLNRDDLAIALETDLEDLPQDSRWMPEILSLLLELSDHPVERTPAEDLDSEFATAEEPLTWEDIVDDEPFDDPDMWEDVERGYHSSGDDEFNHDLESEPTTSTKATSLDEEDPAAIARLYLSRPDEASIEHIKLARERGKSIKQQDTMHHLSELKIAREILSMMHGLPTDLFEIDDAGQVTVASEVRIGNASGDSLRDLLETAAATGSALNSLRQWVPEASHSYLQAIHGAIESQISYLDTQLGMMERRYITPTEHVAVSALNVETEIQAIARPLVHLSGIVQHTSCQDDLEAPFALLDELYSETDLAHLAGDMILFNALATVFLAGLRSYLRPVARWVTKGVIVPQDRDVLFSKDLNQHCEAGDLWRLRFGIRLLPDGTAFAPFCISTRTTSLFALGKSRAFLNQLDGNEACEDVQTMVQLPEFDHCLKQIADESLAPFSLLLDETLDSWIHDISVDCSASLRSKLFDDHHLKKTLDALPLLFFSHNGTLFQDFADTIISRVRTGRQSDTHDLFLRAELAQTTFGSSPDVDAENVCLASIGEEDVPSASSTTRRIGQLTMTYRLSWPVQNVVQSATIDAHSKVFTFLLQLHAATGLLEDNFLGFRSRNPVSPALLKLRQRLLWFSKSIFDYTTKTAHIIHKDMMQGIGRAADIDEMVAILARYEKRLQSNLLLAANLEPVRDTIIGILELSELLSKTDKEDRISSLQQQYEKSMRFLVAGIRGVGRAGGDSFLQGLSERLGWGV</sequence>
<keyword evidence="11" id="KW-1185">Reference proteome</keyword>
<feature type="domain" description="Gamma tubulin complex component C-terminal" evidence="7">
    <location>
        <begin position="540"/>
        <end position="807"/>
    </location>
</feature>
<dbReference type="Pfam" id="PF17681">
    <property type="entry name" value="GCP_N_terminal"/>
    <property type="match status" value="1"/>
</dbReference>
<dbReference type="InterPro" id="IPR032797">
    <property type="entry name" value="Mod21_N"/>
</dbReference>
<dbReference type="InterPro" id="IPR059169">
    <property type="entry name" value="GCP5_N_ext"/>
</dbReference>
<evidence type="ECO:0000256" key="4">
    <source>
        <dbReference type="ARBA" id="ARBA00023212"/>
    </source>
</evidence>
<dbReference type="PANTHER" id="PTHR19302">
    <property type="entry name" value="GAMMA TUBULIN COMPLEX PROTEIN"/>
    <property type="match status" value="1"/>
</dbReference>
<dbReference type="InterPro" id="IPR007259">
    <property type="entry name" value="GCP"/>
</dbReference>
<keyword evidence="3 5" id="KW-0493">Microtubule</keyword>
<dbReference type="InterPro" id="IPR042241">
    <property type="entry name" value="GCP_C_sf"/>
</dbReference>
<keyword evidence="4 5" id="KW-0206">Cytoskeleton</keyword>
<dbReference type="GO" id="GO:0000278">
    <property type="term" value="P:mitotic cell cycle"/>
    <property type="evidence" value="ECO:0007669"/>
    <property type="project" value="TreeGrafter"/>
</dbReference>
<dbReference type="GO" id="GO:0005874">
    <property type="term" value="C:microtubule"/>
    <property type="evidence" value="ECO:0007669"/>
    <property type="project" value="UniProtKB-KW"/>
</dbReference>
<dbReference type="CDD" id="cd22572">
    <property type="entry name" value="GCP5_NTD"/>
    <property type="match status" value="1"/>
</dbReference>
<dbReference type="EMBL" id="ML993580">
    <property type="protein sequence ID" value="KAF2172741.1"/>
    <property type="molecule type" value="Genomic_DNA"/>
</dbReference>
<comment type="subcellular location">
    <subcellularLocation>
        <location evidence="5">Cytoplasm</location>
        <location evidence="5">Cytoskeleton</location>
        <location evidence="5">Microtubule organizing center</location>
    </subcellularLocation>
</comment>
<evidence type="ECO:0000313" key="11">
    <source>
        <dbReference type="Proteomes" id="UP000799537"/>
    </source>
</evidence>
<dbReference type="Pfam" id="PF14609">
    <property type="entry name" value="GCP5-Mod21_N"/>
    <property type="match status" value="1"/>
</dbReference>
<evidence type="ECO:0000313" key="10">
    <source>
        <dbReference type="EMBL" id="KAF2172741.1"/>
    </source>
</evidence>
<evidence type="ECO:0000259" key="8">
    <source>
        <dbReference type="Pfam" id="PF14609"/>
    </source>
</evidence>
<evidence type="ECO:0000256" key="6">
    <source>
        <dbReference type="SAM" id="MobiDB-lite"/>
    </source>
</evidence>
<dbReference type="Proteomes" id="UP000799537">
    <property type="component" value="Unassembled WGS sequence"/>
</dbReference>
<dbReference type="GeneID" id="54557004"/>
<dbReference type="GO" id="GO:0000930">
    <property type="term" value="C:gamma-tubulin complex"/>
    <property type="evidence" value="ECO:0007669"/>
    <property type="project" value="TreeGrafter"/>
</dbReference>
<protein>
    <recommendedName>
        <fullName evidence="5">Spindle pole body component</fullName>
    </recommendedName>
</protein>
<dbReference type="Pfam" id="PF04130">
    <property type="entry name" value="GCP_C_terminal"/>
    <property type="match status" value="1"/>
</dbReference>
<evidence type="ECO:0000259" key="9">
    <source>
        <dbReference type="Pfam" id="PF17681"/>
    </source>
</evidence>
<comment type="similarity">
    <text evidence="1 5">Belongs to the TUBGCP family.</text>
</comment>
<feature type="region of interest" description="Disordered" evidence="6">
    <location>
        <begin position="149"/>
        <end position="174"/>
    </location>
</feature>
<dbReference type="GO" id="GO:0043015">
    <property type="term" value="F:gamma-tubulin binding"/>
    <property type="evidence" value="ECO:0007669"/>
    <property type="project" value="InterPro"/>
</dbReference>
<dbReference type="GO" id="GO:0051225">
    <property type="term" value="P:spindle assembly"/>
    <property type="evidence" value="ECO:0007669"/>
    <property type="project" value="TreeGrafter"/>
</dbReference>
<dbReference type="GO" id="GO:0051321">
    <property type="term" value="P:meiotic cell cycle"/>
    <property type="evidence" value="ECO:0007669"/>
    <property type="project" value="TreeGrafter"/>
</dbReference>
<reference evidence="10" key="1">
    <citation type="journal article" date="2020" name="Stud. Mycol.">
        <title>101 Dothideomycetes genomes: a test case for predicting lifestyles and emergence of pathogens.</title>
        <authorList>
            <person name="Haridas S."/>
            <person name="Albert R."/>
            <person name="Binder M."/>
            <person name="Bloem J."/>
            <person name="Labutti K."/>
            <person name="Salamov A."/>
            <person name="Andreopoulos B."/>
            <person name="Baker S."/>
            <person name="Barry K."/>
            <person name="Bills G."/>
            <person name="Bluhm B."/>
            <person name="Cannon C."/>
            <person name="Castanera R."/>
            <person name="Culley D."/>
            <person name="Daum C."/>
            <person name="Ezra D."/>
            <person name="Gonzalez J."/>
            <person name="Henrissat B."/>
            <person name="Kuo A."/>
            <person name="Liang C."/>
            <person name="Lipzen A."/>
            <person name="Lutzoni F."/>
            <person name="Magnuson J."/>
            <person name="Mondo S."/>
            <person name="Nolan M."/>
            <person name="Ohm R."/>
            <person name="Pangilinan J."/>
            <person name="Park H.-J."/>
            <person name="Ramirez L."/>
            <person name="Alfaro M."/>
            <person name="Sun H."/>
            <person name="Tritt A."/>
            <person name="Yoshinaga Y."/>
            <person name="Zwiers L.-H."/>
            <person name="Turgeon B."/>
            <person name="Goodwin S."/>
            <person name="Spatafora J."/>
            <person name="Crous P."/>
            <person name="Grigoriev I."/>
        </authorList>
    </citation>
    <scope>NUCLEOTIDE SEQUENCE</scope>
    <source>
        <strain evidence="10">ATCC 36951</strain>
    </source>
</reference>
<feature type="domain" description="Gamma tubulin complex component protein N-terminal" evidence="9">
    <location>
        <begin position="224"/>
        <end position="535"/>
    </location>
</feature>
<dbReference type="PANTHER" id="PTHR19302:SF33">
    <property type="entry name" value="GAMMA-TUBULIN COMPLEX COMPONENT 5"/>
    <property type="match status" value="1"/>
</dbReference>